<gene>
    <name evidence="4" type="ORF">BH719_07405</name>
</gene>
<dbReference type="PANTHER" id="PTHR43363:SF1">
    <property type="entry name" value="HYPOXANTHINE-GUANINE PHOSPHORIBOSYLTRANSFERASE"/>
    <property type="match status" value="1"/>
</dbReference>
<dbReference type="AlphaFoldDB" id="A0A1D8B3I5"/>
<name>A0A1D8B3I5_9ACTO</name>
<reference evidence="4 5" key="1">
    <citation type="submission" date="2016-09" db="EMBL/GenBank/DDBJ databases">
        <title>Complete genome sequence of Actinomyces hongkongensis HKU8.</title>
        <authorList>
            <person name="Gao Y.-X."/>
            <person name="Zhou Y.-Y."/>
            <person name="Xie Y."/>
            <person name="Wang M."/>
            <person name="Wang S.-J."/>
            <person name="Shen S.-G."/>
        </authorList>
    </citation>
    <scope>NUCLEOTIDE SEQUENCE [LARGE SCALE GENOMIC DNA]</scope>
    <source>
        <strain evidence="4 5">HKU8</strain>
    </source>
</reference>
<evidence type="ECO:0000256" key="2">
    <source>
        <dbReference type="ARBA" id="ARBA00022679"/>
    </source>
</evidence>
<proteinExistence type="predicted"/>
<evidence type="ECO:0000313" key="4">
    <source>
        <dbReference type="EMBL" id="AOS47693.1"/>
    </source>
</evidence>
<dbReference type="Proteomes" id="UP000095214">
    <property type="component" value="Chromosome"/>
</dbReference>
<evidence type="ECO:0000256" key="1">
    <source>
        <dbReference type="ARBA" id="ARBA00022676"/>
    </source>
</evidence>
<dbReference type="OrthoDB" id="307631at2"/>
<dbReference type="Gene3D" id="3.40.50.2020">
    <property type="match status" value="1"/>
</dbReference>
<dbReference type="PANTHER" id="PTHR43363">
    <property type="entry name" value="HYPOXANTHINE PHOSPHORIBOSYLTRANSFERASE"/>
    <property type="match status" value="1"/>
</dbReference>
<keyword evidence="2 4" id="KW-0808">Transferase</keyword>
<organism evidence="4 5">
    <name type="scientific">Pauljensenia hongkongensis</name>
    <dbReference type="NCBI Taxonomy" id="178339"/>
    <lineage>
        <taxon>Bacteria</taxon>
        <taxon>Bacillati</taxon>
        <taxon>Actinomycetota</taxon>
        <taxon>Actinomycetes</taxon>
        <taxon>Actinomycetales</taxon>
        <taxon>Actinomycetaceae</taxon>
        <taxon>Pauljensenia</taxon>
    </lineage>
</organism>
<sequence>MAEASASPDATDAPDREVLTWQGFGDASRELATRIVDSGWVPDLIVAIARGGLIPAGAIAYAMDVKAMGTMNVEFYSGVGQTLAEPVLLPPLMDVSAMDGKRVLVVDDVADSGKTLKMVMDLIAEHGLTLDGGASVRVDARSAVVYKKPVSIIEPDYVWRHTSQWINFPWSTLPVIKP</sequence>
<dbReference type="STRING" id="178339.BH719_07405"/>
<dbReference type="Pfam" id="PF00156">
    <property type="entry name" value="Pribosyltran"/>
    <property type="match status" value="1"/>
</dbReference>
<evidence type="ECO:0000313" key="5">
    <source>
        <dbReference type="Proteomes" id="UP000095214"/>
    </source>
</evidence>
<accession>A0A1D8B3I5</accession>
<dbReference type="SUPFAM" id="SSF53271">
    <property type="entry name" value="PRTase-like"/>
    <property type="match status" value="1"/>
</dbReference>
<dbReference type="RefSeq" id="WP_009744198.1">
    <property type="nucleotide sequence ID" value="NZ_CP017298.1"/>
</dbReference>
<dbReference type="CDD" id="cd06223">
    <property type="entry name" value="PRTases_typeI"/>
    <property type="match status" value="1"/>
</dbReference>
<dbReference type="KEGG" id="phon:BH719_07405"/>
<evidence type="ECO:0000259" key="3">
    <source>
        <dbReference type="Pfam" id="PF00156"/>
    </source>
</evidence>
<protein>
    <submittedName>
        <fullName evidence="4">Phosphoribosyltransferase</fullName>
    </submittedName>
</protein>
<dbReference type="EMBL" id="CP017298">
    <property type="protein sequence ID" value="AOS47693.1"/>
    <property type="molecule type" value="Genomic_DNA"/>
</dbReference>
<feature type="domain" description="Phosphoribosyltransferase" evidence="3">
    <location>
        <begin position="17"/>
        <end position="172"/>
    </location>
</feature>
<keyword evidence="5" id="KW-1185">Reference proteome</keyword>
<dbReference type="GO" id="GO:0016757">
    <property type="term" value="F:glycosyltransferase activity"/>
    <property type="evidence" value="ECO:0007669"/>
    <property type="project" value="UniProtKB-KW"/>
</dbReference>
<dbReference type="InterPro" id="IPR000836">
    <property type="entry name" value="PRTase_dom"/>
</dbReference>
<keyword evidence="1 4" id="KW-0328">Glycosyltransferase</keyword>
<dbReference type="InterPro" id="IPR029057">
    <property type="entry name" value="PRTase-like"/>
</dbReference>